<dbReference type="AlphaFoldDB" id="A0A921HTM1"/>
<sequence length="94" mass="11054">MTDNDNLPMDDYYPKVAPVKAQRFTGAPEQLKHWHVSAEEENGKTTYRINVENLKLEVEPGDWVVEDYAGLDPEDYHIPQIMLDSDFHQMYEKR</sequence>
<dbReference type="EMBL" id="DYWC01000143">
    <property type="protein sequence ID" value="HJF87055.1"/>
    <property type="molecule type" value="Genomic_DNA"/>
</dbReference>
<gene>
    <name evidence="1" type="ORF">K8V88_06420</name>
</gene>
<proteinExistence type="predicted"/>
<organism evidence="1 2">
    <name type="scientific">Companilactobacillus farciminis</name>
    <dbReference type="NCBI Taxonomy" id="1612"/>
    <lineage>
        <taxon>Bacteria</taxon>
        <taxon>Bacillati</taxon>
        <taxon>Bacillota</taxon>
        <taxon>Bacilli</taxon>
        <taxon>Lactobacillales</taxon>
        <taxon>Lactobacillaceae</taxon>
        <taxon>Companilactobacillus</taxon>
    </lineage>
</organism>
<evidence type="ECO:0000313" key="1">
    <source>
        <dbReference type="EMBL" id="HJF87055.1"/>
    </source>
</evidence>
<evidence type="ECO:0000313" key="2">
    <source>
        <dbReference type="Proteomes" id="UP000747013"/>
    </source>
</evidence>
<protein>
    <submittedName>
        <fullName evidence="1">Uncharacterized protein</fullName>
    </submittedName>
</protein>
<name>A0A921HTM1_9LACO</name>
<reference evidence="1" key="1">
    <citation type="journal article" date="2021" name="PeerJ">
        <title>Extensive microbial diversity within the chicken gut microbiome revealed by metagenomics and culture.</title>
        <authorList>
            <person name="Gilroy R."/>
            <person name="Ravi A."/>
            <person name="Getino M."/>
            <person name="Pursley I."/>
            <person name="Horton D.L."/>
            <person name="Alikhan N.F."/>
            <person name="Baker D."/>
            <person name="Gharbi K."/>
            <person name="Hall N."/>
            <person name="Watson M."/>
            <person name="Adriaenssens E.M."/>
            <person name="Foster-Nyarko E."/>
            <person name="Jarju S."/>
            <person name="Secka A."/>
            <person name="Antonio M."/>
            <person name="Oren A."/>
            <person name="Chaudhuri R.R."/>
            <person name="La Ragione R."/>
            <person name="Hildebrand F."/>
            <person name="Pallen M.J."/>
        </authorList>
    </citation>
    <scope>NUCLEOTIDE SEQUENCE</scope>
    <source>
        <strain evidence="1">7886</strain>
    </source>
</reference>
<reference evidence="1" key="2">
    <citation type="submission" date="2021-09" db="EMBL/GenBank/DDBJ databases">
        <authorList>
            <person name="Gilroy R."/>
        </authorList>
    </citation>
    <scope>NUCLEOTIDE SEQUENCE</scope>
    <source>
        <strain evidence="1">7886</strain>
    </source>
</reference>
<comment type="caution">
    <text evidence="1">The sequence shown here is derived from an EMBL/GenBank/DDBJ whole genome shotgun (WGS) entry which is preliminary data.</text>
</comment>
<accession>A0A921HTM1</accession>
<dbReference type="Proteomes" id="UP000747013">
    <property type="component" value="Unassembled WGS sequence"/>
</dbReference>